<name>A0A2S1YG25_9FLAO</name>
<organism evidence="2 3">
    <name type="scientific">Flavobacterium crocinum</name>
    <dbReference type="NCBI Taxonomy" id="2183896"/>
    <lineage>
        <taxon>Bacteria</taxon>
        <taxon>Pseudomonadati</taxon>
        <taxon>Bacteroidota</taxon>
        <taxon>Flavobacteriia</taxon>
        <taxon>Flavobacteriales</taxon>
        <taxon>Flavobacteriaceae</taxon>
        <taxon>Flavobacterium</taxon>
    </lineage>
</organism>
<dbReference type="InterPro" id="IPR029044">
    <property type="entry name" value="Nucleotide-diphossugar_trans"/>
</dbReference>
<accession>A0A2S1YG25</accession>
<reference evidence="2 3" key="1">
    <citation type="submission" date="2018-05" db="EMBL/GenBank/DDBJ databases">
        <title>Genome sequencing of Flavobacterium sp. HYN0056.</title>
        <authorList>
            <person name="Yi H."/>
            <person name="Baek C."/>
        </authorList>
    </citation>
    <scope>NUCLEOTIDE SEQUENCE [LARGE SCALE GENOMIC DNA]</scope>
    <source>
        <strain evidence="2 3">HYN0056</strain>
    </source>
</reference>
<dbReference type="SUPFAM" id="SSF53448">
    <property type="entry name" value="Nucleotide-diphospho-sugar transferases"/>
    <property type="match status" value="1"/>
</dbReference>
<evidence type="ECO:0000259" key="1">
    <source>
        <dbReference type="Pfam" id="PF00535"/>
    </source>
</evidence>
<dbReference type="KEGG" id="fcr:HYN56_01680"/>
<dbReference type="AlphaFoldDB" id="A0A2S1YG25"/>
<dbReference type="RefSeq" id="WP_109190607.1">
    <property type="nucleotide sequence ID" value="NZ_CP029255.1"/>
</dbReference>
<sequence length="319" mass="37296">MNIENSININFENYLISIIMPAYNAAAYIKEAIDSVLAQTYLNWELIIIDDGSTDDTAKIIKEELLKDQRIKYYYQANGKQGKARNLGISKSNGKYLAFLDSDDIWMPQKLEIQVIEIQEKNVDLVFSDSYIFNNSETDLYKRMNIKGAVFYERNSVQLFLKGNGIPILTVLVKKEKIITAGGFSEKLDIQNVEDYHLWLKLLMSNNIFYSSDQVLAKYREHNNSATANDKIVLDKIPNVFFDLLENFPNYQKLIKRELKLKFILVYKNNTFKKQELAMWINKNSKYLSKQKESYMYLLLNFLLPTKVTKRLLIYFLNA</sequence>
<keyword evidence="3" id="KW-1185">Reference proteome</keyword>
<dbReference type="OrthoDB" id="9815829at2"/>
<dbReference type="InterPro" id="IPR001173">
    <property type="entry name" value="Glyco_trans_2-like"/>
</dbReference>
<protein>
    <recommendedName>
        <fullName evidence="1">Glycosyltransferase 2-like domain-containing protein</fullName>
    </recommendedName>
</protein>
<dbReference type="Gene3D" id="3.90.550.10">
    <property type="entry name" value="Spore Coat Polysaccharide Biosynthesis Protein SpsA, Chain A"/>
    <property type="match status" value="1"/>
</dbReference>
<dbReference type="EMBL" id="CP029255">
    <property type="protein sequence ID" value="AWK02993.1"/>
    <property type="molecule type" value="Genomic_DNA"/>
</dbReference>
<evidence type="ECO:0000313" key="3">
    <source>
        <dbReference type="Proteomes" id="UP000245250"/>
    </source>
</evidence>
<evidence type="ECO:0000313" key="2">
    <source>
        <dbReference type="EMBL" id="AWK02993.1"/>
    </source>
</evidence>
<dbReference type="PANTHER" id="PTHR22916">
    <property type="entry name" value="GLYCOSYLTRANSFERASE"/>
    <property type="match status" value="1"/>
</dbReference>
<proteinExistence type="predicted"/>
<dbReference type="PANTHER" id="PTHR22916:SF3">
    <property type="entry name" value="UDP-GLCNAC:BETAGAL BETA-1,3-N-ACETYLGLUCOSAMINYLTRANSFERASE-LIKE PROTEIN 1"/>
    <property type="match status" value="1"/>
</dbReference>
<feature type="domain" description="Glycosyltransferase 2-like" evidence="1">
    <location>
        <begin position="17"/>
        <end position="152"/>
    </location>
</feature>
<dbReference type="Proteomes" id="UP000245250">
    <property type="component" value="Chromosome"/>
</dbReference>
<gene>
    <name evidence="2" type="ORF">HYN56_01680</name>
</gene>
<dbReference type="GO" id="GO:0016758">
    <property type="term" value="F:hexosyltransferase activity"/>
    <property type="evidence" value="ECO:0007669"/>
    <property type="project" value="UniProtKB-ARBA"/>
</dbReference>
<dbReference type="Pfam" id="PF00535">
    <property type="entry name" value="Glycos_transf_2"/>
    <property type="match status" value="1"/>
</dbReference>